<keyword evidence="6 9" id="KW-0067">ATP-binding</keyword>
<dbReference type="EMBL" id="LKHP01000003">
    <property type="protein sequence ID" value="KRQ87349.1"/>
    <property type="molecule type" value="Genomic_DNA"/>
</dbReference>
<dbReference type="Proteomes" id="UP000052015">
    <property type="component" value="Unassembled WGS sequence"/>
</dbReference>
<evidence type="ECO:0000256" key="3">
    <source>
        <dbReference type="ARBA" id="ARBA00022741"/>
    </source>
</evidence>
<dbReference type="InterPro" id="IPR007696">
    <property type="entry name" value="DNA_mismatch_repair_MutS_core"/>
</dbReference>
<dbReference type="PATRIC" id="fig|908809.3.peg.692"/>
<dbReference type="InterPro" id="IPR036063">
    <property type="entry name" value="Smr_dom_sf"/>
</dbReference>
<proteinExistence type="inferred from homology"/>
<comment type="caution">
    <text evidence="12">The sequence shown here is derived from an EMBL/GenBank/DDBJ whole genome shotgun (WGS) entry which is preliminary data.</text>
</comment>
<dbReference type="PIRSF" id="PIRSF005814">
    <property type="entry name" value="MutS_YshD"/>
    <property type="match status" value="1"/>
</dbReference>
<keyword evidence="10" id="KW-0175">Coiled coil</keyword>
<keyword evidence="13" id="KW-1185">Reference proteome</keyword>
<evidence type="ECO:0000256" key="10">
    <source>
        <dbReference type="SAM" id="Coils"/>
    </source>
</evidence>
<dbReference type="NCBIfam" id="TIGR01069">
    <property type="entry name" value="mutS2"/>
    <property type="match status" value="1"/>
</dbReference>
<feature type="binding site" evidence="9">
    <location>
        <begin position="332"/>
        <end position="339"/>
    </location>
    <ligand>
        <name>ATP</name>
        <dbReference type="ChEBI" id="CHEBI:30616"/>
    </ligand>
</feature>
<dbReference type="GO" id="GO:0030983">
    <property type="term" value="F:mismatched DNA binding"/>
    <property type="evidence" value="ECO:0007669"/>
    <property type="project" value="InterPro"/>
</dbReference>
<gene>
    <name evidence="9 12" type="primary">mutS2</name>
    <name evidence="9" type="synonym">rqcU</name>
    <name evidence="12" type="ORF">ABG79_00687</name>
</gene>
<dbReference type="InterPro" id="IPR027417">
    <property type="entry name" value="P-loop_NTPase"/>
</dbReference>
<feature type="coiled-coil region" evidence="10">
    <location>
        <begin position="227"/>
        <end position="255"/>
    </location>
</feature>
<protein>
    <recommendedName>
        <fullName evidence="9">Endonuclease MutS2</fullName>
        <ecNumber evidence="9">3.1.-.-</ecNumber>
    </recommendedName>
    <alternativeName>
        <fullName evidence="9">Ribosome-associated protein quality control-upstream factor</fullName>
        <shortName evidence="9">RQC-upstream factor</shortName>
        <shortName evidence="9">RqcU</shortName>
        <ecNumber evidence="9">3.6.4.-</ecNumber>
    </alternativeName>
</protein>
<dbReference type="CDD" id="cd06503">
    <property type="entry name" value="ATP-synt_Fo_b"/>
    <property type="match status" value="1"/>
</dbReference>
<dbReference type="RefSeq" id="WP_057977138.1">
    <property type="nucleotide sequence ID" value="NZ_LKHP01000003.1"/>
</dbReference>
<dbReference type="STRING" id="908809.ABG79_00687"/>
<dbReference type="Gene3D" id="3.40.50.300">
    <property type="entry name" value="P-loop containing nucleotide triphosphate hydrolases"/>
    <property type="match status" value="1"/>
</dbReference>
<dbReference type="PROSITE" id="PS00486">
    <property type="entry name" value="DNA_MISMATCH_REPAIR_2"/>
    <property type="match status" value="1"/>
</dbReference>
<dbReference type="FunFam" id="3.30.1370.110:FF:000004">
    <property type="entry name" value="Endonuclease MutS2"/>
    <property type="match status" value="1"/>
</dbReference>
<evidence type="ECO:0000256" key="8">
    <source>
        <dbReference type="ARBA" id="ARBA00023125"/>
    </source>
</evidence>
<dbReference type="InterPro" id="IPR005747">
    <property type="entry name" value="MutS2"/>
</dbReference>
<dbReference type="SMART" id="SM00533">
    <property type="entry name" value="MUTSd"/>
    <property type="match status" value="1"/>
</dbReference>
<evidence type="ECO:0000259" key="11">
    <source>
        <dbReference type="PROSITE" id="PS50828"/>
    </source>
</evidence>
<reference evidence="12 13" key="1">
    <citation type="submission" date="2015-09" db="EMBL/GenBank/DDBJ databases">
        <title>Draft genome sequence of a Caloramator mitchellensis, a moderate thermophile from the Great Artesian Basin of Australia.</title>
        <authorList>
            <person name="Patel B.K."/>
        </authorList>
    </citation>
    <scope>NUCLEOTIDE SEQUENCE [LARGE SCALE GENOMIC DNA]</scope>
    <source>
        <strain evidence="12 13">VF08</strain>
    </source>
</reference>
<keyword evidence="3 9" id="KW-0547">Nucleotide-binding</keyword>
<dbReference type="FunFam" id="3.40.50.300:FF:000830">
    <property type="entry name" value="Endonuclease MutS2"/>
    <property type="match status" value="1"/>
</dbReference>
<evidence type="ECO:0000256" key="9">
    <source>
        <dbReference type="HAMAP-Rule" id="MF_00092"/>
    </source>
</evidence>
<dbReference type="SUPFAM" id="SSF160443">
    <property type="entry name" value="SMR domain-like"/>
    <property type="match status" value="1"/>
</dbReference>
<dbReference type="GO" id="GO:0004519">
    <property type="term" value="F:endonuclease activity"/>
    <property type="evidence" value="ECO:0007669"/>
    <property type="project" value="UniProtKB-UniRule"/>
</dbReference>
<dbReference type="GO" id="GO:0005524">
    <property type="term" value="F:ATP binding"/>
    <property type="evidence" value="ECO:0007669"/>
    <property type="project" value="UniProtKB-UniRule"/>
</dbReference>
<keyword evidence="5 9" id="KW-0378">Hydrolase</keyword>
<evidence type="ECO:0000256" key="4">
    <source>
        <dbReference type="ARBA" id="ARBA00022759"/>
    </source>
</evidence>
<keyword evidence="2 9" id="KW-0699">rRNA-binding</keyword>
<dbReference type="GO" id="GO:0045910">
    <property type="term" value="P:negative regulation of DNA recombination"/>
    <property type="evidence" value="ECO:0007669"/>
    <property type="project" value="InterPro"/>
</dbReference>
<dbReference type="HAMAP" id="MF_00092">
    <property type="entry name" value="MutS2"/>
    <property type="match status" value="1"/>
</dbReference>
<dbReference type="InterPro" id="IPR002625">
    <property type="entry name" value="Smr_dom"/>
</dbReference>
<dbReference type="SUPFAM" id="SSF52540">
    <property type="entry name" value="P-loop containing nucleoside triphosphate hydrolases"/>
    <property type="match status" value="1"/>
</dbReference>
<dbReference type="InterPro" id="IPR045076">
    <property type="entry name" value="MutS"/>
</dbReference>
<dbReference type="GO" id="GO:0140664">
    <property type="term" value="F:ATP-dependent DNA damage sensor activity"/>
    <property type="evidence" value="ECO:0007669"/>
    <property type="project" value="InterPro"/>
</dbReference>
<organism evidence="12 13">
    <name type="scientific">Caloramator mitchellensis</name>
    <dbReference type="NCBI Taxonomy" id="908809"/>
    <lineage>
        <taxon>Bacteria</taxon>
        <taxon>Bacillati</taxon>
        <taxon>Bacillota</taxon>
        <taxon>Clostridia</taxon>
        <taxon>Eubacteriales</taxon>
        <taxon>Clostridiaceae</taxon>
        <taxon>Caloramator</taxon>
    </lineage>
</organism>
<dbReference type="GO" id="GO:0006298">
    <property type="term" value="P:mismatch repair"/>
    <property type="evidence" value="ECO:0007669"/>
    <property type="project" value="InterPro"/>
</dbReference>
<dbReference type="Pfam" id="PF00488">
    <property type="entry name" value="MutS_V"/>
    <property type="match status" value="1"/>
</dbReference>
<dbReference type="Pfam" id="PF20297">
    <property type="entry name" value="MSSS"/>
    <property type="match status" value="1"/>
</dbReference>
<dbReference type="GO" id="GO:0016887">
    <property type="term" value="F:ATP hydrolysis activity"/>
    <property type="evidence" value="ECO:0007669"/>
    <property type="project" value="InterPro"/>
</dbReference>
<dbReference type="GO" id="GO:0072344">
    <property type="term" value="P:rescue of stalled ribosome"/>
    <property type="evidence" value="ECO:0007669"/>
    <property type="project" value="UniProtKB-UniRule"/>
</dbReference>
<accession>A0A0R3K2W8</accession>
<comment type="similarity">
    <text evidence="9">Belongs to the DNA mismatch repair MutS family. MutS2 subfamily.</text>
</comment>
<feature type="coiled-coil region" evidence="10">
    <location>
        <begin position="513"/>
        <end position="624"/>
    </location>
</feature>
<dbReference type="InterPro" id="IPR000432">
    <property type="entry name" value="DNA_mismatch_repair_MutS_C"/>
</dbReference>
<dbReference type="EC" id="3.1.-.-" evidence="9"/>
<evidence type="ECO:0000256" key="5">
    <source>
        <dbReference type="ARBA" id="ARBA00022801"/>
    </source>
</evidence>
<dbReference type="PANTHER" id="PTHR48466:SF2">
    <property type="entry name" value="OS10G0509000 PROTEIN"/>
    <property type="match status" value="1"/>
</dbReference>
<evidence type="ECO:0000256" key="6">
    <source>
        <dbReference type="ARBA" id="ARBA00022840"/>
    </source>
</evidence>
<dbReference type="GO" id="GO:0043023">
    <property type="term" value="F:ribosomal large subunit binding"/>
    <property type="evidence" value="ECO:0007669"/>
    <property type="project" value="UniProtKB-UniRule"/>
</dbReference>
<dbReference type="PROSITE" id="PS50828">
    <property type="entry name" value="SMR"/>
    <property type="match status" value="1"/>
</dbReference>
<dbReference type="AlphaFoldDB" id="A0A0R3K2W8"/>
<evidence type="ECO:0000256" key="2">
    <source>
        <dbReference type="ARBA" id="ARBA00022730"/>
    </source>
</evidence>
<keyword evidence="4 9" id="KW-0255">Endonuclease</keyword>
<keyword evidence="8 9" id="KW-0238">DNA-binding</keyword>
<dbReference type="PANTHER" id="PTHR48466">
    <property type="entry name" value="OS10G0509000 PROTEIN-RELATED"/>
    <property type="match status" value="1"/>
</dbReference>
<dbReference type="SMART" id="SM00534">
    <property type="entry name" value="MUTSac"/>
    <property type="match status" value="1"/>
</dbReference>
<evidence type="ECO:0000256" key="1">
    <source>
        <dbReference type="ARBA" id="ARBA00022722"/>
    </source>
</evidence>
<dbReference type="OrthoDB" id="9808166at2"/>
<dbReference type="Pfam" id="PF01713">
    <property type="entry name" value="Smr"/>
    <property type="match status" value="1"/>
</dbReference>
<dbReference type="EC" id="3.6.4.-" evidence="9"/>
<sequence>MNEKTFRILEFDKIIKMLSDRAVSNLGKKMCLELMPSSNIREVIERLDETKESYEIVLKWGSLPLEGVKDISETVRRANMGFVLNPGELLKVADVLRVTKRLKTFFSDGAKRENYPIINEIIEGLIYIKHLQDDIERVVISEEEISDRASEKLYSIRRAIKDKNLRIKEKLQSMLHGYSKYLQDPIITMRNGRYVIPVRAEFKGSVPGLVHDQSSSGSTLFIEPMPVVELNNEIKELELKEKAEIERILSELSEKVSQNADELNYDNENIAYLDFLMAKAKFGLDFECSIPEVNDKGIINFKRARHPLIDKDKVVPIDIRLGQNYKALVITGPNTGGKTVTLKTTGLLTLMAMSGLAIPCNDGSQVSTFEKIYADIGDEQSIEQNLSTFSSHMKNIINIVNDVNEKSLVLVDELGAGTDPVEGAALAMSLLEYFYDKGAKLVATTHYSEIKVFAMEKQGFENASVEFDVETLRPTYRLLIGIPGKSNALEISKRLGLDEHIIEKARGFISKDVAKFEDVIQALQNKTMLVERELDEIDRIKREAQELKKDYSERKYKLDLQREKEIKKAQEEARRILRQAKEEADAIVRELNELRKKAVDAASIKEAEEARRKLNERITKTQSNDDEMVMRAGMQPVEEVKIGEEVFVSTVQAKGTVLTMPDSKGEVQVQIGVMKLNVPLNKLLREEKSKKEAAKLGTTKIIKEKAQNISSTIDLRGQTIDEAMYNLDKYLDDAYLSGINKITIIHGKGTGALREGIQRELRNHPYVKSFRIGDFNEGGSGVTVVELK</sequence>
<keyword evidence="1 9" id="KW-0540">Nuclease</keyword>
<evidence type="ECO:0000256" key="7">
    <source>
        <dbReference type="ARBA" id="ARBA00022884"/>
    </source>
</evidence>
<dbReference type="SUPFAM" id="SSF48334">
    <property type="entry name" value="DNA repair protein MutS, domain III"/>
    <property type="match status" value="1"/>
</dbReference>
<evidence type="ECO:0000313" key="13">
    <source>
        <dbReference type="Proteomes" id="UP000052015"/>
    </source>
</evidence>
<comment type="function">
    <text evidence="9">Acts as a ribosome collision sensor, splitting the ribosome into its 2 subunits. Detects stalled/collided 70S ribosomes which it binds and splits by an ATP-hydrolysis driven conformational change. Acts upstream of the ribosome quality control system (RQC), a ribosome-associated complex that mediates the extraction of incompletely synthesized nascent chains from stalled ribosomes and their subsequent degradation. Probably generates substrates for RQC.</text>
</comment>
<dbReference type="InterPro" id="IPR036187">
    <property type="entry name" value="DNA_mismatch_repair_MutS_sf"/>
</dbReference>
<name>A0A0R3K2W8_CALMK</name>
<comment type="function">
    <text evidence="9">Endonuclease that is involved in the suppression of homologous recombination and thus may have a key role in the control of bacterial genetic diversity.</text>
</comment>
<keyword evidence="7 9" id="KW-0694">RNA-binding</keyword>
<dbReference type="SMART" id="SM00463">
    <property type="entry name" value="SMR"/>
    <property type="match status" value="1"/>
</dbReference>
<dbReference type="GO" id="GO:0019843">
    <property type="term" value="F:rRNA binding"/>
    <property type="evidence" value="ECO:0007669"/>
    <property type="project" value="UniProtKB-UniRule"/>
</dbReference>
<dbReference type="InterPro" id="IPR046893">
    <property type="entry name" value="MSSS"/>
</dbReference>
<dbReference type="Gene3D" id="3.30.1370.110">
    <property type="match status" value="1"/>
</dbReference>
<feature type="domain" description="Smr" evidence="11">
    <location>
        <begin position="713"/>
        <end position="788"/>
    </location>
</feature>
<evidence type="ECO:0000313" key="12">
    <source>
        <dbReference type="EMBL" id="KRQ87349.1"/>
    </source>
</evidence>
<comment type="subunit">
    <text evidence="9">Homodimer. Binds to stalled ribosomes, contacting rRNA.</text>
</comment>
<dbReference type="Gene3D" id="1.10.1420.10">
    <property type="match status" value="2"/>
</dbReference>